<feature type="domain" description="M23ase beta-sheet core" evidence="2">
    <location>
        <begin position="173"/>
        <end position="267"/>
    </location>
</feature>
<dbReference type="GO" id="GO:0004222">
    <property type="term" value="F:metalloendopeptidase activity"/>
    <property type="evidence" value="ECO:0007669"/>
    <property type="project" value="TreeGrafter"/>
</dbReference>
<dbReference type="InterPro" id="IPR011055">
    <property type="entry name" value="Dup_hybrid_motif"/>
</dbReference>
<evidence type="ECO:0000313" key="4">
    <source>
        <dbReference type="Proteomes" id="UP000215215"/>
    </source>
</evidence>
<dbReference type="Pfam" id="PF01551">
    <property type="entry name" value="Peptidase_M23"/>
    <property type="match status" value="1"/>
</dbReference>
<proteinExistence type="predicted"/>
<keyword evidence="1" id="KW-0812">Transmembrane</keyword>
<dbReference type="Gene3D" id="2.70.70.10">
    <property type="entry name" value="Glucose Permease (Domain IIA)"/>
    <property type="match status" value="1"/>
</dbReference>
<reference evidence="3 4" key="1">
    <citation type="submission" date="2017-07" db="EMBL/GenBank/DDBJ databases">
        <title>Recovery of genomes from metagenomes via a dereplication, aggregation, and scoring strategy.</title>
        <authorList>
            <person name="Sieber C.M."/>
            <person name="Probst A.J."/>
            <person name="Sharrar A."/>
            <person name="Thomas B.C."/>
            <person name="Hess M."/>
            <person name="Tringe S.G."/>
            <person name="Banfield J.F."/>
        </authorList>
    </citation>
    <scope>NUCLEOTIDE SEQUENCE [LARGE SCALE GENOMIC DNA]</scope>
    <source>
        <strain evidence="3">JGI_Cruoil_03_44_89</strain>
    </source>
</reference>
<dbReference type="AlphaFoldDB" id="A0A235BNT8"/>
<dbReference type="InterPro" id="IPR016047">
    <property type="entry name" value="M23ase_b-sheet_dom"/>
</dbReference>
<evidence type="ECO:0000313" key="3">
    <source>
        <dbReference type="EMBL" id="OYD14160.1"/>
    </source>
</evidence>
<name>A0A235BNT8_UNCW3</name>
<accession>A0A235BNT8</accession>
<dbReference type="PANTHER" id="PTHR21666">
    <property type="entry name" value="PEPTIDASE-RELATED"/>
    <property type="match status" value="1"/>
</dbReference>
<evidence type="ECO:0000256" key="1">
    <source>
        <dbReference type="SAM" id="Phobius"/>
    </source>
</evidence>
<evidence type="ECO:0000259" key="2">
    <source>
        <dbReference type="Pfam" id="PF01551"/>
    </source>
</evidence>
<dbReference type="EMBL" id="NOZQ01000202">
    <property type="protein sequence ID" value="OYD14160.1"/>
    <property type="molecule type" value="Genomic_DNA"/>
</dbReference>
<protein>
    <recommendedName>
        <fullName evidence="2">M23ase beta-sheet core domain-containing protein</fullName>
    </recommendedName>
</protein>
<keyword evidence="1" id="KW-1133">Transmembrane helix</keyword>
<dbReference type="PANTHER" id="PTHR21666:SF286">
    <property type="entry name" value="LIPOPROTEIN NLPD"/>
    <property type="match status" value="1"/>
</dbReference>
<organism evidence="3 4">
    <name type="scientific">candidate division WOR-3 bacterium JGI_Cruoil_03_44_89</name>
    <dbReference type="NCBI Taxonomy" id="1973748"/>
    <lineage>
        <taxon>Bacteria</taxon>
        <taxon>Bacteria division WOR-3</taxon>
    </lineage>
</organism>
<dbReference type="CDD" id="cd12797">
    <property type="entry name" value="M23_peptidase"/>
    <property type="match status" value="1"/>
</dbReference>
<dbReference type="SUPFAM" id="SSF51261">
    <property type="entry name" value="Duplicated hybrid motif"/>
    <property type="match status" value="1"/>
</dbReference>
<comment type="caution">
    <text evidence="3">The sequence shown here is derived from an EMBL/GenBank/DDBJ whole genome shotgun (WGS) entry which is preliminary data.</text>
</comment>
<sequence>MIYFFLDKFLGLVYNKKPHLPAGKEVNVLYHLQKNNLNPNMSKKISLILIPDKEGKVRRIVISKSAAIFLITLLFIAIGFLAFLGYRYWSIYSLARRALTLEERVTLLEKEKRETIEKVTADLNRVVYENQRLLTLLGIEDTQPNYTKSEIQEGDIPSIWPTKGWISQGFFPYHQAVDIAAPIGTPIVSTISGVVTAVWTDSLLGNVLEISNKEGYKIVYGHNSTVTVKEKDKVNEGDIVSFVGSSGITSGPHLHYEIYYRDSVLNPEQYLPPNHGNP</sequence>
<dbReference type="InterPro" id="IPR050570">
    <property type="entry name" value="Cell_wall_metabolism_enzyme"/>
</dbReference>
<gene>
    <name evidence="3" type="ORF">CH333_08880</name>
</gene>
<dbReference type="Proteomes" id="UP000215215">
    <property type="component" value="Unassembled WGS sequence"/>
</dbReference>
<feature type="transmembrane region" description="Helical" evidence="1">
    <location>
        <begin position="66"/>
        <end position="89"/>
    </location>
</feature>
<keyword evidence="1" id="KW-0472">Membrane</keyword>